<feature type="transmembrane region" description="Helical" evidence="6">
    <location>
        <begin position="140"/>
        <end position="160"/>
    </location>
</feature>
<keyword evidence="3 6" id="KW-1133">Transmembrane helix</keyword>
<evidence type="ECO:0000256" key="1">
    <source>
        <dbReference type="ARBA" id="ARBA00004141"/>
    </source>
</evidence>
<gene>
    <name evidence="7" type="ORF">CTEN210_01197</name>
</gene>
<comment type="subcellular location">
    <subcellularLocation>
        <location evidence="1">Membrane</location>
        <topology evidence="1">Multi-pass membrane protein</topology>
    </subcellularLocation>
</comment>
<sequence length="398" mass="44897">MSISDILFSLGLFLTPFMSPKDNPDALFAIGTTESCEAIGFIFIIGIQCLVYYLVFLTYYFMRRVKYKVTPQNFAKKEEKYFHAVFIVLSLGVAVTAAATGSINPHAYGSICDIGVYPEGCDKFDDMVCERGQKGKEFTANGALIVMIVFITLIVILGMFTHHVYRQERELQIPARKIGGMKPSASHHVETEEPNNGEELNEGEKSHEEEEEEGSRDNNNISETKEKNKMVLTKQAFHQSLLYIFAFSMVYIGPAIALFRRKFTDEVKEPEWLFWLVSLVSPLGGVFNILVYTRPKVLKLKETFPDAPYYELLTVIVVSGGEIPSLAELLQATTTERKHREEVQGEEGQFDDDRENLSEQASSKDLISYDLDVSSAAELLSLKKESGQSLFSVIRQRI</sequence>
<proteinExistence type="predicted"/>
<dbReference type="Proteomes" id="UP001054902">
    <property type="component" value="Unassembled WGS sequence"/>
</dbReference>
<dbReference type="Gene3D" id="1.20.1070.10">
    <property type="entry name" value="Rhodopsin 7-helix transmembrane proteins"/>
    <property type="match status" value="1"/>
</dbReference>
<evidence type="ECO:0000256" key="2">
    <source>
        <dbReference type="ARBA" id="ARBA00022692"/>
    </source>
</evidence>
<dbReference type="PANTHER" id="PTHR23112">
    <property type="entry name" value="G PROTEIN-COUPLED RECEPTOR 157-RELATED"/>
    <property type="match status" value="1"/>
</dbReference>
<feature type="compositionally biased region" description="Acidic residues" evidence="5">
    <location>
        <begin position="192"/>
        <end position="201"/>
    </location>
</feature>
<dbReference type="PANTHER" id="PTHR23112:SF0">
    <property type="entry name" value="TRANSMEMBRANE PROTEIN 116"/>
    <property type="match status" value="1"/>
</dbReference>
<organism evidence="7 8">
    <name type="scientific">Chaetoceros tenuissimus</name>
    <dbReference type="NCBI Taxonomy" id="426638"/>
    <lineage>
        <taxon>Eukaryota</taxon>
        <taxon>Sar</taxon>
        <taxon>Stramenopiles</taxon>
        <taxon>Ochrophyta</taxon>
        <taxon>Bacillariophyta</taxon>
        <taxon>Coscinodiscophyceae</taxon>
        <taxon>Chaetocerotophycidae</taxon>
        <taxon>Chaetocerotales</taxon>
        <taxon>Chaetocerotaceae</taxon>
        <taxon>Chaetoceros</taxon>
    </lineage>
</organism>
<feature type="region of interest" description="Disordered" evidence="5">
    <location>
        <begin position="181"/>
        <end position="225"/>
    </location>
</feature>
<name>A0AAD3CF62_9STRA</name>
<dbReference type="EMBL" id="BLLK01000020">
    <property type="protein sequence ID" value="GFH44723.1"/>
    <property type="molecule type" value="Genomic_DNA"/>
</dbReference>
<feature type="compositionally biased region" description="Acidic residues" evidence="5">
    <location>
        <begin position="344"/>
        <end position="354"/>
    </location>
</feature>
<feature type="transmembrane region" description="Helical" evidence="6">
    <location>
        <begin position="81"/>
        <end position="100"/>
    </location>
</feature>
<protein>
    <submittedName>
        <fullName evidence="7">Uncharacterized protein</fullName>
    </submittedName>
</protein>
<keyword evidence="4 6" id="KW-0472">Membrane</keyword>
<evidence type="ECO:0000313" key="7">
    <source>
        <dbReference type="EMBL" id="GFH44723.1"/>
    </source>
</evidence>
<reference evidence="7 8" key="1">
    <citation type="journal article" date="2021" name="Sci. Rep.">
        <title>The genome of the diatom Chaetoceros tenuissimus carries an ancient integrated fragment of an extant virus.</title>
        <authorList>
            <person name="Hongo Y."/>
            <person name="Kimura K."/>
            <person name="Takaki Y."/>
            <person name="Yoshida Y."/>
            <person name="Baba S."/>
            <person name="Kobayashi G."/>
            <person name="Nagasaki K."/>
            <person name="Hano T."/>
            <person name="Tomaru Y."/>
        </authorList>
    </citation>
    <scope>NUCLEOTIDE SEQUENCE [LARGE SCALE GENOMIC DNA]</scope>
    <source>
        <strain evidence="7 8">NIES-3715</strain>
    </source>
</reference>
<feature type="region of interest" description="Disordered" evidence="5">
    <location>
        <begin position="336"/>
        <end position="355"/>
    </location>
</feature>
<evidence type="ECO:0000313" key="8">
    <source>
        <dbReference type="Proteomes" id="UP001054902"/>
    </source>
</evidence>
<accession>A0AAD3CF62</accession>
<comment type="caution">
    <text evidence="7">The sequence shown here is derived from an EMBL/GenBank/DDBJ whole genome shotgun (WGS) entry which is preliminary data.</text>
</comment>
<feature type="transmembrane region" description="Helical" evidence="6">
    <location>
        <begin position="240"/>
        <end position="260"/>
    </location>
</feature>
<dbReference type="GO" id="GO:0005886">
    <property type="term" value="C:plasma membrane"/>
    <property type="evidence" value="ECO:0007669"/>
    <property type="project" value="TreeGrafter"/>
</dbReference>
<keyword evidence="2 6" id="KW-0812">Transmembrane</keyword>
<evidence type="ECO:0000256" key="5">
    <source>
        <dbReference type="SAM" id="MobiDB-lite"/>
    </source>
</evidence>
<evidence type="ECO:0000256" key="6">
    <source>
        <dbReference type="SAM" id="Phobius"/>
    </source>
</evidence>
<keyword evidence="8" id="KW-1185">Reference proteome</keyword>
<feature type="transmembrane region" description="Helical" evidence="6">
    <location>
        <begin position="39"/>
        <end position="61"/>
    </location>
</feature>
<dbReference type="GO" id="GO:0004930">
    <property type="term" value="F:G protein-coupled receptor activity"/>
    <property type="evidence" value="ECO:0007669"/>
    <property type="project" value="TreeGrafter"/>
</dbReference>
<evidence type="ECO:0000256" key="4">
    <source>
        <dbReference type="ARBA" id="ARBA00023136"/>
    </source>
</evidence>
<dbReference type="AlphaFoldDB" id="A0AAD3CF62"/>
<evidence type="ECO:0000256" key="3">
    <source>
        <dbReference type="ARBA" id="ARBA00022989"/>
    </source>
</evidence>
<feature type="transmembrane region" description="Helical" evidence="6">
    <location>
        <begin position="272"/>
        <end position="292"/>
    </location>
</feature>
<dbReference type="GO" id="GO:0007189">
    <property type="term" value="P:adenylate cyclase-activating G protein-coupled receptor signaling pathway"/>
    <property type="evidence" value="ECO:0007669"/>
    <property type="project" value="TreeGrafter"/>
</dbReference>